<name>A0AAV4Y344_CAEEX</name>
<proteinExistence type="predicted"/>
<protein>
    <submittedName>
        <fullName evidence="1">Uncharacterized protein</fullName>
    </submittedName>
</protein>
<keyword evidence="2" id="KW-1185">Reference proteome</keyword>
<dbReference type="AlphaFoldDB" id="A0AAV4Y344"/>
<dbReference type="Proteomes" id="UP001054945">
    <property type="component" value="Unassembled WGS sequence"/>
</dbReference>
<gene>
    <name evidence="1" type="ORF">CEXT_7731</name>
</gene>
<sequence length="99" mass="11268">MPEIRKDKNASLNPSQINRIPLLVATGRKAFVIQQPRLNCLQGLFPRRLSRVSNLELYRNRIWPHSIVNMPGQMGFLANKEKVLEEESGRPKSGISSVM</sequence>
<accession>A0AAV4Y344</accession>
<reference evidence="1 2" key="1">
    <citation type="submission" date="2021-06" db="EMBL/GenBank/DDBJ databases">
        <title>Caerostris extrusa draft genome.</title>
        <authorList>
            <person name="Kono N."/>
            <person name="Arakawa K."/>
        </authorList>
    </citation>
    <scope>NUCLEOTIDE SEQUENCE [LARGE SCALE GENOMIC DNA]</scope>
</reference>
<evidence type="ECO:0000313" key="1">
    <source>
        <dbReference type="EMBL" id="GIZ00564.1"/>
    </source>
</evidence>
<comment type="caution">
    <text evidence="1">The sequence shown here is derived from an EMBL/GenBank/DDBJ whole genome shotgun (WGS) entry which is preliminary data.</text>
</comment>
<evidence type="ECO:0000313" key="2">
    <source>
        <dbReference type="Proteomes" id="UP001054945"/>
    </source>
</evidence>
<organism evidence="1 2">
    <name type="scientific">Caerostris extrusa</name>
    <name type="common">Bark spider</name>
    <name type="synonym">Caerostris bankana</name>
    <dbReference type="NCBI Taxonomy" id="172846"/>
    <lineage>
        <taxon>Eukaryota</taxon>
        <taxon>Metazoa</taxon>
        <taxon>Ecdysozoa</taxon>
        <taxon>Arthropoda</taxon>
        <taxon>Chelicerata</taxon>
        <taxon>Arachnida</taxon>
        <taxon>Araneae</taxon>
        <taxon>Araneomorphae</taxon>
        <taxon>Entelegynae</taxon>
        <taxon>Araneoidea</taxon>
        <taxon>Araneidae</taxon>
        <taxon>Caerostris</taxon>
    </lineage>
</organism>
<dbReference type="EMBL" id="BPLR01001174">
    <property type="protein sequence ID" value="GIZ00564.1"/>
    <property type="molecule type" value="Genomic_DNA"/>
</dbReference>